<feature type="region of interest" description="Disordered" evidence="1">
    <location>
        <begin position="202"/>
        <end position="223"/>
    </location>
</feature>
<feature type="chain" id="PRO_5026753132" description="Lipoprotein" evidence="2">
    <location>
        <begin position="21"/>
        <end position="510"/>
    </location>
</feature>
<dbReference type="PROSITE" id="PS51257">
    <property type="entry name" value="PROKAR_LIPOPROTEIN"/>
    <property type="match status" value="1"/>
</dbReference>
<gene>
    <name evidence="3" type="ORF">AVDCRST_MAG39-261</name>
</gene>
<dbReference type="AlphaFoldDB" id="A0A6J4S6R1"/>
<keyword evidence="2" id="KW-0732">Signal</keyword>
<dbReference type="PANTHER" id="PTHR41339:SF1">
    <property type="entry name" value="SECRETED PROTEIN"/>
    <property type="match status" value="1"/>
</dbReference>
<feature type="signal peptide" evidence="2">
    <location>
        <begin position="1"/>
        <end position="20"/>
    </location>
</feature>
<organism evidence="3">
    <name type="scientific">uncultured Sphingomonadaceae bacterium</name>
    <dbReference type="NCBI Taxonomy" id="169976"/>
    <lineage>
        <taxon>Bacteria</taxon>
        <taxon>Pseudomonadati</taxon>
        <taxon>Pseudomonadota</taxon>
        <taxon>Alphaproteobacteria</taxon>
        <taxon>Sphingomonadales</taxon>
        <taxon>Sphingomonadaceae</taxon>
        <taxon>environmental samples</taxon>
    </lineage>
</organism>
<evidence type="ECO:0000256" key="2">
    <source>
        <dbReference type="SAM" id="SignalP"/>
    </source>
</evidence>
<evidence type="ECO:0000256" key="1">
    <source>
        <dbReference type="SAM" id="MobiDB-lite"/>
    </source>
</evidence>
<feature type="region of interest" description="Disordered" evidence="1">
    <location>
        <begin position="332"/>
        <end position="352"/>
    </location>
</feature>
<dbReference type="PANTHER" id="PTHR41339">
    <property type="entry name" value="LIPL48"/>
    <property type="match status" value="1"/>
</dbReference>
<name>A0A6J4S6R1_9SPHN</name>
<proteinExistence type="predicted"/>
<sequence>MRSSKFLAAMLGLLACTALSACGGGSTDQLANPGNTGANPGIPNTGGATGGGTGGGGGGGTANCPSGTTTVAVGSEQHCRLPTQINSDITLIPGNVYQLNGRVDVGVNVLAAGGGQRATLTVLPGVFVYAATNNSYLVVNQGSRLVADGAVDRPIVFTSAADLDYDDDLALATQRASYRGIATGDVNGASRGEWGGITLNGLAPTNNPTRVGEGSTGTITGGTDANDNSGVIRYVQVRYAGFDVGLAVGGAAGENELNGLAFQAVGAGTTVQFVQVHNAFDDCFEMFGGTVNLRNVVCTGTNDDAYDWTDGWRGNIQFAIHVANPNFPTNDAGIEADNLSSAPDREPRSNPNLSNFTFVGTRAAGITASGGTALFRAGTAGKFVNSVIGGTRAAALDVDGSPSYAQATADQLIFRSLFLFSNPALATDADDGPLPGIFARDPNNAIGTGSLVPQVGGGIAYVNGPTENGRPAFNATSLSSFFSTVNYIGAVQSPSNNWTLGWTEFLNRAG</sequence>
<dbReference type="EMBL" id="CADCVW010000015">
    <property type="protein sequence ID" value="CAA9484794.1"/>
    <property type="molecule type" value="Genomic_DNA"/>
</dbReference>
<evidence type="ECO:0008006" key="4">
    <source>
        <dbReference type="Google" id="ProtNLM"/>
    </source>
</evidence>
<feature type="compositionally biased region" description="Gly residues" evidence="1">
    <location>
        <begin position="47"/>
        <end position="61"/>
    </location>
</feature>
<reference evidence="3" key="1">
    <citation type="submission" date="2020-02" db="EMBL/GenBank/DDBJ databases">
        <authorList>
            <person name="Meier V. D."/>
        </authorList>
    </citation>
    <scope>NUCLEOTIDE SEQUENCE</scope>
    <source>
        <strain evidence="3">AVDCRST_MAG39</strain>
    </source>
</reference>
<protein>
    <recommendedName>
        <fullName evidence="4">Lipoprotein</fullName>
    </recommendedName>
</protein>
<accession>A0A6J4S6R1</accession>
<evidence type="ECO:0000313" key="3">
    <source>
        <dbReference type="EMBL" id="CAA9484794.1"/>
    </source>
</evidence>
<feature type="region of interest" description="Disordered" evidence="1">
    <location>
        <begin position="33"/>
        <end position="61"/>
    </location>
</feature>
<feature type="compositionally biased region" description="Low complexity" evidence="1">
    <location>
        <begin position="212"/>
        <end position="223"/>
    </location>
</feature>